<feature type="compositionally biased region" description="Pro residues" evidence="2">
    <location>
        <begin position="351"/>
        <end position="368"/>
    </location>
</feature>
<feature type="compositionally biased region" description="Polar residues" evidence="2">
    <location>
        <begin position="376"/>
        <end position="390"/>
    </location>
</feature>
<evidence type="ECO:0000313" key="4">
    <source>
        <dbReference type="EMBL" id="KAB8295096.1"/>
    </source>
</evidence>
<dbReference type="SUPFAM" id="SSF57701">
    <property type="entry name" value="Zn2/Cys6 DNA-binding domain"/>
    <property type="match status" value="1"/>
</dbReference>
<sequence length="575" mass="62887">MTRHPPEEGSQYPVPIGPSDNIRFPPYSSPSATSQYAPTTGSSDSHRVVYTPTSTEYPSPPVAPDNRASYTPNHGPQYSNPQDAPDNRASYTPNNGSHIAAQSTPDSRLSFRTSMNESQHPPDSRLSHHTSIHEPHYPANNRMGLSSSYDGAQHHPPPTMDHHSQNGWSPTAHTPSNGYPELHRTPSNNGPQYSLHPTAPGQDSRYPQAGYNVPPPGYPYSDARGYQPSSPYKPPSPKQTMTFKQNAPRQRTAIACKYCRRRKIRCSGFNADGSAGRCSNCERFKQDCIFTPVSSQQAFVPIQAVYAANGGNTLGPNTQLYGAHGQPLPMNSSAVGSNHMFQSPQSSFEPQLPPHPQQLPQPPHPPNLPSLSRSPYDQNTTLPSPTGSLDSQRHKRPTDEQHYGRLPPPAPGSSSTYQRGENMMGPRQIVEDERYRSTLPLPPSHAQNYGYQRGENNVTHRSIEDSRQMTTQLAPVYSNEAPRSSYSPNGSSSSLHSQRPNGNFPLPHLPPSPRGSGRPLSSQTPPAGTSSGGRQDTTTTAIHRPDPMAISNFVANDSRDIDQGMLGRLSQSRRS</sequence>
<dbReference type="InterPro" id="IPR001138">
    <property type="entry name" value="Zn2Cys6_DnaBD"/>
</dbReference>
<dbReference type="SMART" id="SM00066">
    <property type="entry name" value="GAL4"/>
    <property type="match status" value="1"/>
</dbReference>
<dbReference type="EMBL" id="VIGI01000010">
    <property type="protein sequence ID" value="KAB8295096.1"/>
    <property type="molecule type" value="Genomic_DNA"/>
</dbReference>
<protein>
    <recommendedName>
        <fullName evidence="3">Zn(2)-C6 fungal-type domain-containing protein</fullName>
    </recommendedName>
</protein>
<evidence type="ECO:0000256" key="2">
    <source>
        <dbReference type="SAM" id="MobiDB-lite"/>
    </source>
</evidence>
<feature type="compositionally biased region" description="Polar residues" evidence="2">
    <location>
        <begin position="29"/>
        <end position="43"/>
    </location>
</feature>
<accession>A0A5N6JZX5</accession>
<feature type="region of interest" description="Disordered" evidence="2">
    <location>
        <begin position="476"/>
        <end position="575"/>
    </location>
</feature>
<feature type="compositionally biased region" description="Polar residues" evidence="2">
    <location>
        <begin position="165"/>
        <end position="177"/>
    </location>
</feature>
<keyword evidence="5" id="KW-1185">Reference proteome</keyword>
<dbReference type="InterPro" id="IPR036864">
    <property type="entry name" value="Zn2-C6_fun-type_DNA-bd_sf"/>
</dbReference>
<feature type="region of interest" description="Disordered" evidence="2">
    <location>
        <begin position="318"/>
        <end position="421"/>
    </location>
</feature>
<reference evidence="4 5" key="1">
    <citation type="submission" date="2019-06" db="EMBL/GenBank/DDBJ databases">
        <title>Genome Sequence of the Brown Rot Fungal Pathogen Monilinia laxa.</title>
        <authorList>
            <person name="De Miccolis Angelini R.M."/>
            <person name="Landi L."/>
            <person name="Abate D."/>
            <person name="Pollastro S."/>
            <person name="Romanazzi G."/>
            <person name="Faretra F."/>
        </authorList>
    </citation>
    <scope>NUCLEOTIDE SEQUENCE [LARGE SCALE GENOMIC DNA]</scope>
    <source>
        <strain evidence="4 5">Mlax316</strain>
    </source>
</reference>
<keyword evidence="1" id="KW-0539">Nucleus</keyword>
<organism evidence="4 5">
    <name type="scientific">Monilinia laxa</name>
    <name type="common">Brown rot fungus</name>
    <name type="synonym">Sclerotinia laxa</name>
    <dbReference type="NCBI Taxonomy" id="61186"/>
    <lineage>
        <taxon>Eukaryota</taxon>
        <taxon>Fungi</taxon>
        <taxon>Dikarya</taxon>
        <taxon>Ascomycota</taxon>
        <taxon>Pezizomycotina</taxon>
        <taxon>Leotiomycetes</taxon>
        <taxon>Helotiales</taxon>
        <taxon>Sclerotiniaceae</taxon>
        <taxon>Monilinia</taxon>
    </lineage>
</organism>
<feature type="compositionally biased region" description="Basic and acidic residues" evidence="2">
    <location>
        <begin position="120"/>
        <end position="136"/>
    </location>
</feature>
<feature type="compositionally biased region" description="Polar residues" evidence="2">
    <location>
        <begin position="68"/>
        <end position="82"/>
    </location>
</feature>
<dbReference type="PROSITE" id="PS50048">
    <property type="entry name" value="ZN2_CY6_FUNGAL_2"/>
    <property type="match status" value="1"/>
</dbReference>
<evidence type="ECO:0000259" key="3">
    <source>
        <dbReference type="PROSITE" id="PS50048"/>
    </source>
</evidence>
<dbReference type="Gene3D" id="4.10.240.10">
    <property type="entry name" value="Zn(2)-C6 fungal-type DNA-binding domain"/>
    <property type="match status" value="1"/>
</dbReference>
<feature type="domain" description="Zn(2)-C6 fungal-type" evidence="3">
    <location>
        <begin position="255"/>
        <end position="290"/>
    </location>
</feature>
<feature type="compositionally biased region" description="Polar residues" evidence="2">
    <location>
        <begin position="89"/>
        <end position="119"/>
    </location>
</feature>
<dbReference type="GO" id="GO:0000981">
    <property type="term" value="F:DNA-binding transcription factor activity, RNA polymerase II-specific"/>
    <property type="evidence" value="ECO:0007669"/>
    <property type="project" value="InterPro"/>
</dbReference>
<dbReference type="GO" id="GO:0008270">
    <property type="term" value="F:zinc ion binding"/>
    <property type="evidence" value="ECO:0007669"/>
    <property type="project" value="InterPro"/>
</dbReference>
<dbReference type="CDD" id="cd00067">
    <property type="entry name" value="GAL4"/>
    <property type="match status" value="1"/>
</dbReference>
<dbReference type="Proteomes" id="UP000326757">
    <property type="component" value="Unassembled WGS sequence"/>
</dbReference>
<dbReference type="Pfam" id="PF00172">
    <property type="entry name" value="Zn_clus"/>
    <property type="match status" value="1"/>
</dbReference>
<comment type="caution">
    <text evidence="4">The sequence shown here is derived from an EMBL/GenBank/DDBJ whole genome shotgun (WGS) entry which is preliminary data.</text>
</comment>
<feature type="compositionally biased region" description="Polar residues" evidence="2">
    <location>
        <begin position="523"/>
        <end position="541"/>
    </location>
</feature>
<proteinExistence type="predicted"/>
<dbReference type="AlphaFoldDB" id="A0A5N6JZX5"/>
<dbReference type="OrthoDB" id="5401558at2759"/>
<feature type="compositionally biased region" description="Low complexity" evidence="2">
    <location>
        <begin position="484"/>
        <end position="497"/>
    </location>
</feature>
<feature type="region of interest" description="Disordered" evidence="2">
    <location>
        <begin position="1"/>
        <end position="247"/>
    </location>
</feature>
<name>A0A5N6JZX5_MONLA</name>
<feature type="compositionally biased region" description="Polar residues" evidence="2">
    <location>
        <begin position="329"/>
        <end position="349"/>
    </location>
</feature>
<gene>
    <name evidence="4" type="ORF">EYC80_007034</name>
</gene>
<dbReference type="PROSITE" id="PS00463">
    <property type="entry name" value="ZN2_CY6_FUNGAL_1"/>
    <property type="match status" value="1"/>
</dbReference>
<evidence type="ECO:0000256" key="1">
    <source>
        <dbReference type="ARBA" id="ARBA00023242"/>
    </source>
</evidence>
<evidence type="ECO:0000313" key="5">
    <source>
        <dbReference type="Proteomes" id="UP000326757"/>
    </source>
</evidence>